<dbReference type="NCBIfam" id="TIGR04183">
    <property type="entry name" value="Por_Secre_tail"/>
    <property type="match status" value="1"/>
</dbReference>
<keyword evidence="5" id="KW-1185">Reference proteome</keyword>
<accession>A0A2P6CAX4</accession>
<comment type="caution">
    <text evidence="4">The sequence shown here is derived from an EMBL/GenBank/DDBJ whole genome shotgun (WGS) entry which is preliminary data.</text>
</comment>
<sequence length="882" mass="97469">MIKQLHPSIARVLFFLVVILSMSISAQNEPFNCDYNAYLFQRNDIYALDLASGSSYLVREDITEGSVNAVGYNPADGYIWGSLSSPAKTIVRIGKNFNVETFYIDELPSSNRYVGDVSSEGIYYLKGGGTSFFKIDLNPESATYTKYVSTNTLSKNISVHDWAFNAVDGFLYTVEKNTNILYRVNAVTGEVIDLGEVPILAGLSYTYGAVYFDASGRFYVSANQTGTVYVIQSVQTLQPGSTLDSNLFAYGPSSSSNDGARCPTAPVPQEDCANGVDDDGDGLVDCDDPACSGVAACPILAPQVSSGNDGGLESNDRLSQQINQRNYLRKKGNYKFDKSKAKRVIKTKSYKKSASKSTNFELKDLIPLDVIPGTTTVESSPSDLIAITNATELYSVDYVKDGETVAVVLATKTENGVYEHTKFICDRLLGAELLSVSTIELFQEEIEEGEEGEEKEGVHFIKSIIKNSNGSKEFVLSFSGRLINDDVNFEIDSHWNIDKYEADATYYNFQIWTNSVDDLLTLGEEALALFEIQKPISDYVTSTPPPVFVKKGEYVNGTLELELINIRRSKSVVIDAGFKRTETSTTEYFNNTIDLTGNYIETLVIETGNIFDIGFRIENEYNLTPDDLFMSDGVWGKDDSPAGTTVNEFVITQNDNIYAGSGYRVERNISLKATTNSYVSAFRSFTPRSTAVDLSEFDTFELDASGTGDLEITILKEGIDAWENQFRTTIKLNETETHYAIPLAHFVSAAGGNINLTDAINITFTMSSDGTTVLEKEMNLKDIQFTQKSLGVNTDVIAENEAILMPNPMSYNAELSFYSETNATSKIEVYNVTGALVRKMEENTTIGNNSISMLREGLKSGIYFVQIRNDFRKYKTIKLVVN</sequence>
<dbReference type="OrthoDB" id="1204817at2"/>
<dbReference type="InterPro" id="IPR054215">
    <property type="entry name" value="DUF6923"/>
</dbReference>
<name>A0A2P6CAX4_9FLAO</name>
<gene>
    <name evidence="4" type="ORF">BTO14_01825</name>
</gene>
<keyword evidence="1" id="KW-0732">Signal</keyword>
<evidence type="ECO:0000313" key="5">
    <source>
        <dbReference type="Proteomes" id="UP000247345"/>
    </source>
</evidence>
<feature type="domain" description="DUF6923" evidence="3">
    <location>
        <begin position="53"/>
        <end position="264"/>
    </location>
</feature>
<dbReference type="Pfam" id="PF18962">
    <property type="entry name" value="Por_Secre_tail"/>
    <property type="match status" value="1"/>
</dbReference>
<dbReference type="AlphaFoldDB" id="A0A2P6CAX4"/>
<reference evidence="4 5" key="1">
    <citation type="submission" date="2016-12" db="EMBL/GenBank/DDBJ databases">
        <title>Trade-off between light-utilization and light-protection in marine flavobacteria.</title>
        <authorList>
            <person name="Kumagai Y."/>
            <person name="Yoshizawa S."/>
            <person name="Kogure K."/>
            <person name="Iwasaki W."/>
        </authorList>
    </citation>
    <scope>NUCLEOTIDE SEQUENCE [LARGE SCALE GENOMIC DNA]</scope>
    <source>
        <strain evidence="4 5">KCTC 12100</strain>
    </source>
</reference>
<proteinExistence type="predicted"/>
<feature type="domain" description="Secretion system C-terminal sorting" evidence="2">
    <location>
        <begin position="806"/>
        <end position="878"/>
    </location>
</feature>
<dbReference type="Pfam" id="PF21959">
    <property type="entry name" value="DUF6923"/>
    <property type="match status" value="1"/>
</dbReference>
<evidence type="ECO:0000259" key="3">
    <source>
        <dbReference type="Pfam" id="PF21959"/>
    </source>
</evidence>
<evidence type="ECO:0000259" key="2">
    <source>
        <dbReference type="Pfam" id="PF18962"/>
    </source>
</evidence>
<evidence type="ECO:0000313" key="4">
    <source>
        <dbReference type="EMBL" id="PQJ72066.1"/>
    </source>
</evidence>
<dbReference type="InterPro" id="IPR026444">
    <property type="entry name" value="Secre_tail"/>
</dbReference>
<dbReference type="EMBL" id="MSCK01000001">
    <property type="protein sequence ID" value="PQJ72066.1"/>
    <property type="molecule type" value="Genomic_DNA"/>
</dbReference>
<evidence type="ECO:0000256" key="1">
    <source>
        <dbReference type="ARBA" id="ARBA00022729"/>
    </source>
</evidence>
<protein>
    <submittedName>
        <fullName evidence="4">Uncharacterized protein</fullName>
    </submittedName>
</protein>
<organism evidence="4 5">
    <name type="scientific">Polaribacter butkevichii</name>
    <dbReference type="NCBI Taxonomy" id="218490"/>
    <lineage>
        <taxon>Bacteria</taxon>
        <taxon>Pseudomonadati</taxon>
        <taxon>Bacteroidota</taxon>
        <taxon>Flavobacteriia</taxon>
        <taxon>Flavobacteriales</taxon>
        <taxon>Flavobacteriaceae</taxon>
    </lineage>
</organism>
<dbReference type="Proteomes" id="UP000247345">
    <property type="component" value="Unassembled WGS sequence"/>
</dbReference>
<dbReference type="SUPFAM" id="SSF101898">
    <property type="entry name" value="NHL repeat"/>
    <property type="match status" value="1"/>
</dbReference>
<dbReference type="RefSeq" id="WP_105047721.1">
    <property type="nucleotide sequence ID" value="NZ_CP150661.1"/>
</dbReference>